<evidence type="ECO:0000259" key="1">
    <source>
        <dbReference type="Pfam" id="PF01926"/>
    </source>
</evidence>
<accession>A0A9P8W083</accession>
<protein>
    <submittedName>
        <fullName evidence="2">P-loop containing nucleoside triphosphate hydrolase protein</fullName>
    </submittedName>
</protein>
<keyword evidence="2" id="KW-0378">Hydrolase</keyword>
<keyword evidence="3" id="KW-1185">Reference proteome</keyword>
<evidence type="ECO:0000313" key="2">
    <source>
        <dbReference type="EMBL" id="KAH6886759.1"/>
    </source>
</evidence>
<evidence type="ECO:0000313" key="3">
    <source>
        <dbReference type="Proteomes" id="UP000777438"/>
    </source>
</evidence>
<organism evidence="2 3">
    <name type="scientific">Thelonectria olida</name>
    <dbReference type="NCBI Taxonomy" id="1576542"/>
    <lineage>
        <taxon>Eukaryota</taxon>
        <taxon>Fungi</taxon>
        <taxon>Dikarya</taxon>
        <taxon>Ascomycota</taxon>
        <taxon>Pezizomycotina</taxon>
        <taxon>Sordariomycetes</taxon>
        <taxon>Hypocreomycetidae</taxon>
        <taxon>Hypocreales</taxon>
        <taxon>Nectriaceae</taxon>
        <taxon>Thelonectria</taxon>
    </lineage>
</organism>
<proteinExistence type="predicted"/>
<dbReference type="SUPFAM" id="SSF52540">
    <property type="entry name" value="P-loop containing nucleoside triphosphate hydrolases"/>
    <property type="match status" value="1"/>
</dbReference>
<comment type="caution">
    <text evidence="2">The sequence shown here is derived from an EMBL/GenBank/DDBJ whole genome shotgun (WGS) entry which is preliminary data.</text>
</comment>
<dbReference type="Pfam" id="PF01926">
    <property type="entry name" value="MMR_HSR1"/>
    <property type="match status" value="1"/>
</dbReference>
<sequence length="233" mass="26220">MGLTGTGKSSFIRLLTNSDVTISHSLAACTAEVGVYSFETSGGHLVTLIDTPGFDDTHRSDTEILQDVAYFLSEVYSQELKLAGIIYLHRIFDTKMGGSALRNLNMFQALCGETGMSHVVLATTMWDKLQSVEAFEEGERKEAELRSDYWADMLKFGSQTFRHNNTRDCALRIINHILSLSGKAVLKIQREMIDDKCRLDQTQAGQQLQKELLEQNAKHERQLQQAQQYHEAA</sequence>
<dbReference type="InterPro" id="IPR006073">
    <property type="entry name" value="GTP-bd"/>
</dbReference>
<gene>
    <name evidence="2" type="ORF">B0T10DRAFT_371365</name>
</gene>
<name>A0A9P8W083_9HYPO</name>
<dbReference type="InterPro" id="IPR027417">
    <property type="entry name" value="P-loop_NTPase"/>
</dbReference>
<dbReference type="Gene3D" id="3.40.50.300">
    <property type="entry name" value="P-loop containing nucleotide triphosphate hydrolases"/>
    <property type="match status" value="1"/>
</dbReference>
<reference evidence="2 3" key="1">
    <citation type="journal article" date="2021" name="Nat. Commun.">
        <title>Genetic determinants of endophytism in the Arabidopsis root mycobiome.</title>
        <authorList>
            <person name="Mesny F."/>
            <person name="Miyauchi S."/>
            <person name="Thiergart T."/>
            <person name="Pickel B."/>
            <person name="Atanasova L."/>
            <person name="Karlsson M."/>
            <person name="Huettel B."/>
            <person name="Barry K.W."/>
            <person name="Haridas S."/>
            <person name="Chen C."/>
            <person name="Bauer D."/>
            <person name="Andreopoulos W."/>
            <person name="Pangilinan J."/>
            <person name="LaButti K."/>
            <person name="Riley R."/>
            <person name="Lipzen A."/>
            <person name="Clum A."/>
            <person name="Drula E."/>
            <person name="Henrissat B."/>
            <person name="Kohler A."/>
            <person name="Grigoriev I.V."/>
            <person name="Martin F.M."/>
            <person name="Hacquard S."/>
        </authorList>
    </citation>
    <scope>NUCLEOTIDE SEQUENCE [LARGE SCALE GENOMIC DNA]</scope>
    <source>
        <strain evidence="2 3">MPI-CAGE-CH-0241</strain>
    </source>
</reference>
<dbReference type="AlphaFoldDB" id="A0A9P8W083"/>
<dbReference type="GO" id="GO:0005525">
    <property type="term" value="F:GTP binding"/>
    <property type="evidence" value="ECO:0007669"/>
    <property type="project" value="InterPro"/>
</dbReference>
<dbReference type="OrthoDB" id="8954335at2759"/>
<dbReference type="CDD" id="cd00882">
    <property type="entry name" value="Ras_like_GTPase"/>
    <property type="match status" value="1"/>
</dbReference>
<feature type="non-terminal residue" evidence="2">
    <location>
        <position position="233"/>
    </location>
</feature>
<dbReference type="GO" id="GO:0016787">
    <property type="term" value="F:hydrolase activity"/>
    <property type="evidence" value="ECO:0007669"/>
    <property type="project" value="UniProtKB-KW"/>
</dbReference>
<feature type="domain" description="G" evidence="1">
    <location>
        <begin position="1"/>
        <end position="57"/>
    </location>
</feature>
<dbReference type="EMBL" id="JAGPYM010000015">
    <property type="protein sequence ID" value="KAH6886759.1"/>
    <property type="molecule type" value="Genomic_DNA"/>
</dbReference>
<dbReference type="Proteomes" id="UP000777438">
    <property type="component" value="Unassembled WGS sequence"/>
</dbReference>